<sequence length="80" mass="8705">MGSTALLLLRGFSPMQIHGRLPQCPELKPDVTPVLQPLRSDHDLMAPLNPEDRQTGTSHHITQSLADPPSFSQATPVALQ</sequence>
<evidence type="ECO:0000313" key="3">
    <source>
        <dbReference type="Proteomes" id="UP000796761"/>
    </source>
</evidence>
<feature type="region of interest" description="Disordered" evidence="1">
    <location>
        <begin position="42"/>
        <end position="80"/>
    </location>
</feature>
<dbReference type="AlphaFoldDB" id="A0A8K1G7G1"/>
<feature type="compositionally biased region" description="Polar residues" evidence="1">
    <location>
        <begin position="55"/>
        <end position="80"/>
    </location>
</feature>
<comment type="caution">
    <text evidence="2">The sequence shown here is derived from an EMBL/GenBank/DDBJ whole genome shotgun (WGS) entry which is preliminary data.</text>
</comment>
<organism evidence="2 3">
    <name type="scientific">Zosterops borbonicus</name>
    <dbReference type="NCBI Taxonomy" id="364589"/>
    <lineage>
        <taxon>Eukaryota</taxon>
        <taxon>Metazoa</taxon>
        <taxon>Chordata</taxon>
        <taxon>Craniata</taxon>
        <taxon>Vertebrata</taxon>
        <taxon>Euteleostomi</taxon>
        <taxon>Archelosauria</taxon>
        <taxon>Archosauria</taxon>
        <taxon>Dinosauria</taxon>
        <taxon>Saurischia</taxon>
        <taxon>Theropoda</taxon>
        <taxon>Coelurosauria</taxon>
        <taxon>Aves</taxon>
        <taxon>Neognathae</taxon>
        <taxon>Neoaves</taxon>
        <taxon>Telluraves</taxon>
        <taxon>Australaves</taxon>
        <taxon>Passeriformes</taxon>
        <taxon>Sylvioidea</taxon>
        <taxon>Zosteropidae</taxon>
        <taxon>Zosterops</taxon>
    </lineage>
</organism>
<protein>
    <submittedName>
        <fullName evidence="2">Uncharacterized protein</fullName>
    </submittedName>
</protein>
<feature type="compositionally biased region" description="Basic and acidic residues" evidence="1">
    <location>
        <begin position="42"/>
        <end position="54"/>
    </location>
</feature>
<gene>
    <name evidence="2" type="ORF">HGM15179_014262</name>
</gene>
<keyword evidence="3" id="KW-1185">Reference proteome</keyword>
<reference evidence="2" key="1">
    <citation type="submission" date="2019-04" db="EMBL/GenBank/DDBJ databases">
        <title>Genome assembly of Zosterops borbonicus 15179.</title>
        <authorList>
            <person name="Leroy T."/>
            <person name="Anselmetti Y."/>
            <person name="Tilak M.-K."/>
            <person name="Nabholz B."/>
        </authorList>
    </citation>
    <scope>NUCLEOTIDE SEQUENCE</scope>
    <source>
        <strain evidence="2">HGM_15179</strain>
        <tissue evidence="2">Muscle</tissue>
    </source>
</reference>
<name>A0A8K1G7G1_9PASS</name>
<dbReference type="Proteomes" id="UP000796761">
    <property type="component" value="Unassembled WGS sequence"/>
</dbReference>
<accession>A0A8K1G7G1</accession>
<evidence type="ECO:0000256" key="1">
    <source>
        <dbReference type="SAM" id="MobiDB-lite"/>
    </source>
</evidence>
<proteinExistence type="predicted"/>
<dbReference type="EMBL" id="SWJQ01000562">
    <property type="protein sequence ID" value="TRZ12849.1"/>
    <property type="molecule type" value="Genomic_DNA"/>
</dbReference>
<evidence type="ECO:0000313" key="2">
    <source>
        <dbReference type="EMBL" id="TRZ12849.1"/>
    </source>
</evidence>